<proteinExistence type="predicted"/>
<dbReference type="GO" id="GO:0008684">
    <property type="term" value="F:2-oxopent-4-enoate hydratase activity"/>
    <property type="evidence" value="ECO:0007669"/>
    <property type="project" value="TreeGrafter"/>
</dbReference>
<dbReference type="InterPro" id="IPR036663">
    <property type="entry name" value="Fumarylacetoacetase_C_sf"/>
</dbReference>
<keyword evidence="2" id="KW-1185">Reference proteome</keyword>
<protein>
    <submittedName>
        <fullName evidence="1">2-keto-4-pentenoate hydratase</fullName>
    </submittedName>
</protein>
<reference evidence="1 2" key="1">
    <citation type="submission" date="2016-10" db="EMBL/GenBank/DDBJ databases">
        <authorList>
            <person name="de Groot N.N."/>
        </authorList>
    </citation>
    <scope>NUCLEOTIDE SEQUENCE [LARGE SCALE GENOMIC DNA]</scope>
    <source>
        <strain evidence="1 2">DSM 15345</strain>
    </source>
</reference>
<dbReference type="OrthoDB" id="7861156at2"/>
<evidence type="ECO:0000313" key="2">
    <source>
        <dbReference type="Proteomes" id="UP000198703"/>
    </source>
</evidence>
<dbReference type="STRING" id="89524.SAMN05444370_10898"/>
<dbReference type="EMBL" id="FNQM01000008">
    <property type="protein sequence ID" value="SEA65164.1"/>
    <property type="molecule type" value="Genomic_DNA"/>
</dbReference>
<dbReference type="InterPro" id="IPR050772">
    <property type="entry name" value="Hydratase-Decarb/MhpD_sf"/>
</dbReference>
<name>A0A1H4CXM8_9RHOB</name>
<accession>A0A1H4CXM8</accession>
<dbReference type="SUPFAM" id="SSF56529">
    <property type="entry name" value="FAH"/>
    <property type="match status" value="1"/>
</dbReference>
<dbReference type="AlphaFoldDB" id="A0A1H4CXM8"/>
<gene>
    <name evidence="1" type="ORF">SAMN05444370_10898</name>
</gene>
<dbReference type="PANTHER" id="PTHR30143:SF0">
    <property type="entry name" value="2-KETO-4-PENTENOATE HYDRATASE"/>
    <property type="match status" value="1"/>
</dbReference>
<dbReference type="PANTHER" id="PTHR30143">
    <property type="entry name" value="ACID HYDRATASE"/>
    <property type="match status" value="1"/>
</dbReference>
<dbReference type="RefSeq" id="WP_093254283.1">
    <property type="nucleotide sequence ID" value="NZ_FNQM01000008.1"/>
</dbReference>
<evidence type="ECO:0000313" key="1">
    <source>
        <dbReference type="EMBL" id="SEA65164.1"/>
    </source>
</evidence>
<sequence length="248" mass="24904">MSGAVPYHRRERSPLLPVLLDAQTAPRSLAEAYAAMAAQAAATPGSWTAWKLGGTNAASRAAFGVATPYFGALHRDEVLDRPAAAPGFALFELRGEVEPAVRIAPSGEGFDACCVALEMPSSPVADLPSVGVAALVADRCAAGALLLGPASPPAAMAALEAGRLTLEIDGAAAGEGGLDALVASPAACLADFLALARGLGFAPRPGDWVALGGVTPCLDLPEGARVRVLLDDAAQLDFTVSAGPRADG</sequence>
<dbReference type="Proteomes" id="UP000198703">
    <property type="component" value="Unassembled WGS sequence"/>
</dbReference>
<dbReference type="Gene3D" id="3.90.850.10">
    <property type="entry name" value="Fumarylacetoacetase-like, C-terminal domain"/>
    <property type="match status" value="1"/>
</dbReference>
<organism evidence="1 2">
    <name type="scientific">Rubrimonas cliftonensis</name>
    <dbReference type="NCBI Taxonomy" id="89524"/>
    <lineage>
        <taxon>Bacteria</taxon>
        <taxon>Pseudomonadati</taxon>
        <taxon>Pseudomonadota</taxon>
        <taxon>Alphaproteobacteria</taxon>
        <taxon>Rhodobacterales</taxon>
        <taxon>Paracoccaceae</taxon>
        <taxon>Rubrimonas</taxon>
    </lineage>
</organism>
<dbReference type="GO" id="GO:0005737">
    <property type="term" value="C:cytoplasm"/>
    <property type="evidence" value="ECO:0007669"/>
    <property type="project" value="TreeGrafter"/>
</dbReference>